<dbReference type="EMBL" id="FNGO01000002">
    <property type="protein sequence ID" value="SDL20080.1"/>
    <property type="molecule type" value="Genomic_DNA"/>
</dbReference>
<dbReference type="InterPro" id="IPR051691">
    <property type="entry name" value="Metab_Enz_Cyan_OpOx_G3PDH"/>
</dbReference>
<gene>
    <name evidence="2" type="ORF">SAMN04488692_102112</name>
</gene>
<dbReference type="SUPFAM" id="SSF51905">
    <property type="entry name" value="FAD/NAD(P)-binding domain"/>
    <property type="match status" value="1"/>
</dbReference>
<dbReference type="Proteomes" id="UP000199476">
    <property type="component" value="Unassembled WGS sequence"/>
</dbReference>
<reference evidence="2 3" key="1">
    <citation type="submission" date="2016-10" db="EMBL/GenBank/DDBJ databases">
        <authorList>
            <person name="de Groot N.N."/>
        </authorList>
    </citation>
    <scope>NUCLEOTIDE SEQUENCE [LARGE SCALE GENOMIC DNA]</scope>
    <source>
        <strain evidence="2 3">SLAS-1</strain>
    </source>
</reference>
<evidence type="ECO:0000313" key="2">
    <source>
        <dbReference type="EMBL" id="SDL20080.1"/>
    </source>
</evidence>
<sequence>MSRIGVIGGGIAGCTVASELADAGEDVVLLEKEDELGGNIKNYGCKATDSCTKCNLCLVDSIFNSVRESDRIEVRENTAVLDCLEKEGFGLVVEDDDGEYTLDDISEIVLATGHKRWSELETGTPEIFEDERILWASDFEDMLEGRKDQLCEESLEMNLGFSPDSAVFLQCNGSRSIQEKARYCSKVCCGYNYRIAQVLRHNFPEMDLSMFFIDMQEAGFLVNLSFEKLSELDIDYYNCKPLRLESSSDSLQLNYEDQKEGKMEKLDTDLLVLSEGIHRGTEHEHWSKIFNLQQTEDGFLRPIWPGEETGVYLAGTVTGPGDSATTIAKSRETAYRLLDNKLVEKAN</sequence>
<proteinExistence type="predicted"/>
<dbReference type="AlphaFoldDB" id="A0A1G9I4B1"/>
<dbReference type="GO" id="GO:0016491">
    <property type="term" value="F:oxidoreductase activity"/>
    <property type="evidence" value="ECO:0007669"/>
    <property type="project" value="UniProtKB-KW"/>
</dbReference>
<protein>
    <submittedName>
        <fullName evidence="2">Heterodisulfide reductase subunit A</fullName>
    </submittedName>
</protein>
<dbReference type="PANTHER" id="PTHR42949:SF3">
    <property type="entry name" value="ANAEROBIC GLYCEROL-3-PHOSPHATE DEHYDROGENASE SUBUNIT B"/>
    <property type="match status" value="1"/>
</dbReference>
<dbReference type="InterPro" id="IPR036188">
    <property type="entry name" value="FAD/NAD-bd_sf"/>
</dbReference>
<dbReference type="STRING" id="321763.SAMN04488692_102112"/>
<dbReference type="OrthoDB" id="9766627at2"/>
<name>A0A1G9I4B1_9FIRM</name>
<accession>A0A1G9I4B1</accession>
<keyword evidence="3" id="KW-1185">Reference proteome</keyword>
<evidence type="ECO:0000313" key="3">
    <source>
        <dbReference type="Proteomes" id="UP000199476"/>
    </source>
</evidence>
<dbReference type="PANTHER" id="PTHR42949">
    <property type="entry name" value="ANAEROBIC GLYCEROL-3-PHOSPHATE DEHYDROGENASE SUBUNIT B"/>
    <property type="match status" value="1"/>
</dbReference>
<dbReference type="Gene3D" id="3.50.50.60">
    <property type="entry name" value="FAD/NAD(P)-binding domain"/>
    <property type="match status" value="1"/>
</dbReference>
<keyword evidence="1" id="KW-0560">Oxidoreductase</keyword>
<organism evidence="2 3">
    <name type="scientific">Halarsenatibacter silvermanii</name>
    <dbReference type="NCBI Taxonomy" id="321763"/>
    <lineage>
        <taxon>Bacteria</taxon>
        <taxon>Bacillati</taxon>
        <taxon>Bacillota</taxon>
        <taxon>Clostridia</taxon>
        <taxon>Halanaerobiales</taxon>
        <taxon>Halarsenatibacteraceae</taxon>
        <taxon>Halarsenatibacter</taxon>
    </lineage>
</organism>
<dbReference type="Pfam" id="PF13450">
    <property type="entry name" value="NAD_binding_8"/>
    <property type="match status" value="1"/>
</dbReference>
<dbReference type="RefSeq" id="WP_089757987.1">
    <property type="nucleotide sequence ID" value="NZ_FNGO01000002.1"/>
</dbReference>
<evidence type="ECO:0000256" key="1">
    <source>
        <dbReference type="ARBA" id="ARBA00023002"/>
    </source>
</evidence>